<organism evidence="6 7">
    <name type="scientific">Euhalothece natronophila Z-M001</name>
    <dbReference type="NCBI Taxonomy" id="522448"/>
    <lineage>
        <taxon>Bacteria</taxon>
        <taxon>Bacillati</taxon>
        <taxon>Cyanobacteriota</taxon>
        <taxon>Cyanophyceae</taxon>
        <taxon>Oscillatoriophycideae</taxon>
        <taxon>Chroococcales</taxon>
        <taxon>Halothecacae</taxon>
        <taxon>Halothece cluster</taxon>
        <taxon>Euhalothece</taxon>
    </lineage>
</organism>
<name>A0A5B8NL26_9CHRO</name>
<protein>
    <submittedName>
        <fullName evidence="6">DUF4870 domain-containing protein</fullName>
    </submittedName>
</protein>
<dbReference type="RefSeq" id="WP_146294634.1">
    <property type="nucleotide sequence ID" value="NZ_CP042326.1"/>
</dbReference>
<dbReference type="EMBL" id="CP042326">
    <property type="protein sequence ID" value="QDZ39025.1"/>
    <property type="molecule type" value="Genomic_DNA"/>
</dbReference>
<proteinExistence type="predicted"/>
<feature type="transmembrane region" description="Helical" evidence="5">
    <location>
        <begin position="12"/>
        <end position="37"/>
    </location>
</feature>
<evidence type="ECO:0000256" key="5">
    <source>
        <dbReference type="SAM" id="Phobius"/>
    </source>
</evidence>
<keyword evidence="7" id="KW-1185">Reference proteome</keyword>
<reference evidence="6" key="1">
    <citation type="submission" date="2019-08" db="EMBL/GenBank/DDBJ databases">
        <title>Carotenoids and Carotenoid Binding Proteins in the Halophilic Cyanobacterium Euhalothece sp. ZM00.</title>
        <authorList>
            <person name="Cho S.M."/>
            <person name="Song J.Y."/>
            <person name="Park Y.-I."/>
        </authorList>
    </citation>
    <scope>NUCLEOTIDE SEQUENCE [LARGE SCALE GENOMIC DNA]</scope>
    <source>
        <strain evidence="6">Z-M001</strain>
    </source>
</reference>
<dbReference type="KEGG" id="enn:FRE64_03180"/>
<sequence length="112" mass="12784">MAEDLDQRKLLSALCHGSIFFGTLFFSVAIPIIVLLMSKDDVAKANAKEALNFHFNLWLYEIIFFILTLILIGWILLGILAIVNLIMPIIAIINVLTKPETAYRYPFIFRLL</sequence>
<dbReference type="AlphaFoldDB" id="A0A5B8NL26"/>
<comment type="subcellular location">
    <subcellularLocation>
        <location evidence="1">Membrane</location>
        <topology evidence="1">Multi-pass membrane protein</topology>
    </subcellularLocation>
</comment>
<feature type="transmembrane region" description="Helical" evidence="5">
    <location>
        <begin position="57"/>
        <end position="83"/>
    </location>
</feature>
<evidence type="ECO:0000256" key="3">
    <source>
        <dbReference type="ARBA" id="ARBA00022989"/>
    </source>
</evidence>
<keyword evidence="2 5" id="KW-0812">Transmembrane</keyword>
<keyword evidence="3 5" id="KW-1133">Transmembrane helix</keyword>
<keyword evidence="4 5" id="KW-0472">Membrane</keyword>
<dbReference type="InterPro" id="IPR019109">
    <property type="entry name" value="MamF_MmsF"/>
</dbReference>
<evidence type="ECO:0000256" key="1">
    <source>
        <dbReference type="ARBA" id="ARBA00004141"/>
    </source>
</evidence>
<evidence type="ECO:0000313" key="6">
    <source>
        <dbReference type="EMBL" id="QDZ39025.1"/>
    </source>
</evidence>
<dbReference type="OrthoDB" id="425405at2"/>
<evidence type="ECO:0000313" key="7">
    <source>
        <dbReference type="Proteomes" id="UP000318453"/>
    </source>
</evidence>
<gene>
    <name evidence="6" type="ORF">FRE64_03180</name>
</gene>
<dbReference type="Pfam" id="PF09685">
    <property type="entry name" value="MamF_MmsF"/>
    <property type="match status" value="1"/>
</dbReference>
<evidence type="ECO:0000256" key="4">
    <source>
        <dbReference type="ARBA" id="ARBA00023136"/>
    </source>
</evidence>
<accession>A0A5B8NL26</accession>
<evidence type="ECO:0000256" key="2">
    <source>
        <dbReference type="ARBA" id="ARBA00022692"/>
    </source>
</evidence>
<dbReference type="Proteomes" id="UP000318453">
    <property type="component" value="Chromosome"/>
</dbReference>